<dbReference type="EMBL" id="JMQI01000073">
    <property type="protein sequence ID" value="KDN17323.1"/>
    <property type="molecule type" value="Genomic_DNA"/>
</dbReference>
<dbReference type="eggNOG" id="COG1266">
    <property type="taxonomic scope" value="Bacteria"/>
</dbReference>
<comment type="caution">
    <text evidence="3">The sequence shown here is derived from an EMBL/GenBank/DDBJ whole genome shotgun (WGS) entry which is preliminary data.</text>
</comment>
<evidence type="ECO:0000256" key="1">
    <source>
        <dbReference type="SAM" id="Phobius"/>
    </source>
</evidence>
<dbReference type="GO" id="GO:0004175">
    <property type="term" value="F:endopeptidase activity"/>
    <property type="evidence" value="ECO:0007669"/>
    <property type="project" value="UniProtKB-ARBA"/>
</dbReference>
<keyword evidence="1" id="KW-0812">Transmembrane</keyword>
<feature type="transmembrane region" description="Helical" evidence="1">
    <location>
        <begin position="74"/>
        <end position="95"/>
    </location>
</feature>
<feature type="transmembrane region" description="Helical" evidence="1">
    <location>
        <begin position="235"/>
        <end position="254"/>
    </location>
</feature>
<organism evidence="3 4">
    <name type="scientific">Amycolatopsis rifamycinica</name>
    <dbReference type="NCBI Taxonomy" id="287986"/>
    <lineage>
        <taxon>Bacteria</taxon>
        <taxon>Bacillati</taxon>
        <taxon>Actinomycetota</taxon>
        <taxon>Actinomycetes</taxon>
        <taxon>Pseudonocardiales</taxon>
        <taxon>Pseudonocardiaceae</taxon>
        <taxon>Amycolatopsis</taxon>
    </lineage>
</organism>
<dbReference type="GO" id="GO:0080120">
    <property type="term" value="P:CAAX-box protein maturation"/>
    <property type="evidence" value="ECO:0007669"/>
    <property type="project" value="UniProtKB-ARBA"/>
</dbReference>
<keyword evidence="1" id="KW-0472">Membrane</keyword>
<protein>
    <recommendedName>
        <fullName evidence="2">CAAX prenyl protease 2/Lysostaphin resistance protein A-like domain-containing protein</fullName>
    </recommendedName>
</protein>
<dbReference type="InterPro" id="IPR003675">
    <property type="entry name" value="Rce1/LyrA-like_dom"/>
</dbReference>
<feature type="domain" description="CAAX prenyl protease 2/Lysostaphin resistance protein A-like" evidence="2">
    <location>
        <begin position="104"/>
        <end position="195"/>
    </location>
</feature>
<dbReference type="STRING" id="287986.DV20_35675"/>
<evidence type="ECO:0000313" key="4">
    <source>
        <dbReference type="Proteomes" id="UP000027345"/>
    </source>
</evidence>
<dbReference type="Proteomes" id="UP000027345">
    <property type="component" value="Unassembled WGS sequence"/>
</dbReference>
<feature type="transmembrane region" description="Helical" evidence="1">
    <location>
        <begin position="134"/>
        <end position="153"/>
    </location>
</feature>
<dbReference type="PANTHER" id="PTHR39430">
    <property type="entry name" value="MEMBRANE-ASSOCIATED PROTEASE-RELATED"/>
    <property type="match status" value="1"/>
</dbReference>
<dbReference type="PANTHER" id="PTHR39430:SF1">
    <property type="entry name" value="PROTEASE"/>
    <property type="match status" value="1"/>
</dbReference>
<feature type="transmembrane region" description="Helical" evidence="1">
    <location>
        <begin position="101"/>
        <end position="122"/>
    </location>
</feature>
<dbReference type="Pfam" id="PF02517">
    <property type="entry name" value="Rce1-like"/>
    <property type="match status" value="1"/>
</dbReference>
<feature type="transmembrane region" description="Helical" evidence="1">
    <location>
        <begin position="159"/>
        <end position="179"/>
    </location>
</feature>
<gene>
    <name evidence="3" type="ORF">DV20_35675</name>
</gene>
<feature type="transmembrane region" description="Helical" evidence="1">
    <location>
        <begin position="28"/>
        <end position="46"/>
    </location>
</feature>
<evidence type="ECO:0000259" key="2">
    <source>
        <dbReference type="Pfam" id="PF02517"/>
    </source>
</evidence>
<accession>A0A066TZA9</accession>
<proteinExistence type="predicted"/>
<sequence length="279" mass="28633">MRVAVLLTLFVVIDGSFAWLNVQAARNPVTGLVSGVATAAIALFAYTKVVGRLEQRTATEVAPRDLVRQAGRGVALGVGLFSLVMLLIFACGGYHAGWGSAAGVVATLGLMTGIATCEELLFRGVLFRVLEERTGTLVAVAVSSAVFGGLHLINPQATVWGAVALAVEMGVLTAGCFALTRSLWLPIGFHLGWNFAQSGIFGTTVSGSTGTAGGLLRGVTSGPTLVSGGEFGPEASAFAVLIGGLAGCAMLVAARRRGRFVPATPRHGDQASPSIRPLR</sequence>
<feature type="transmembrane region" description="Helical" evidence="1">
    <location>
        <begin position="191"/>
        <end position="215"/>
    </location>
</feature>
<name>A0A066TZA9_9PSEU</name>
<keyword evidence="1" id="KW-1133">Transmembrane helix</keyword>
<reference evidence="3 4" key="1">
    <citation type="submission" date="2014-05" db="EMBL/GenBank/DDBJ databases">
        <title>Draft genome sequence of Amycolatopsis rifamycinica DSM 46095.</title>
        <authorList>
            <person name="Lal R."/>
            <person name="Saxena A."/>
            <person name="Kumari R."/>
            <person name="Mukherjee U."/>
            <person name="Singh P."/>
            <person name="Sangwan N."/>
            <person name="Mahato N.K."/>
        </authorList>
    </citation>
    <scope>NUCLEOTIDE SEQUENCE [LARGE SCALE GENOMIC DNA]</scope>
    <source>
        <strain evidence="3 4">DSM 46095</strain>
    </source>
</reference>
<keyword evidence="4" id="KW-1185">Reference proteome</keyword>
<dbReference type="AlphaFoldDB" id="A0A066TZA9"/>
<evidence type="ECO:0000313" key="3">
    <source>
        <dbReference type="EMBL" id="KDN17323.1"/>
    </source>
</evidence>